<evidence type="ECO:0000313" key="3">
    <source>
        <dbReference type="Proteomes" id="UP001055048"/>
    </source>
</evidence>
<protein>
    <submittedName>
        <fullName evidence="2">Uncharacterized protein</fullName>
    </submittedName>
</protein>
<evidence type="ECO:0000313" key="2">
    <source>
        <dbReference type="EMBL" id="GKH13861.1"/>
    </source>
</evidence>
<dbReference type="EMBL" id="BQNL01000001">
    <property type="protein sequence ID" value="GKH13861.1"/>
    <property type="molecule type" value="Genomic_DNA"/>
</dbReference>
<name>A0AA37JTS1_BACUN</name>
<sequence length="121" mass="13607">MMSKEEVAEIITYCREHKVRQCDRLKELGIAAWRFYDARRKYASESEKQGGEFLQLTPGGTFVPSPMSSGRTRKSKTQSESITGNLSIEMRTVSGTMMRIQGEMSPQIIRTIIESASGSHV</sequence>
<feature type="region of interest" description="Disordered" evidence="1">
    <location>
        <begin position="48"/>
        <end position="88"/>
    </location>
</feature>
<reference evidence="2" key="1">
    <citation type="submission" date="2022-01" db="EMBL/GenBank/DDBJ databases">
        <title>Novel bile acid biosynthetic pathways are enriched in the microbiome of centenarians.</title>
        <authorList>
            <person name="Sato Y."/>
            <person name="Atarashi K."/>
            <person name="Plichta R.D."/>
            <person name="Arai Y."/>
            <person name="Sasajima S."/>
            <person name="Kearney M.S."/>
            <person name="Suda W."/>
            <person name="Takeshita K."/>
            <person name="Sasaki T."/>
            <person name="Okamoto S."/>
            <person name="Skelly N.A."/>
            <person name="Okamura Y."/>
            <person name="Vlamakis H."/>
            <person name="Li Y."/>
            <person name="Tanoue T."/>
            <person name="Takei H."/>
            <person name="Nittono H."/>
            <person name="Narushima S."/>
            <person name="Irie J."/>
            <person name="Itoh H."/>
            <person name="Moriya K."/>
            <person name="Sugiura Y."/>
            <person name="Suematsu M."/>
            <person name="Moritoki N."/>
            <person name="Shibata S."/>
            <person name="Littman R.D."/>
            <person name="Fischbach A.M."/>
            <person name="Uwamino Y."/>
            <person name="Inoue T."/>
            <person name="Honda A."/>
            <person name="Hattori M."/>
            <person name="Murai T."/>
            <person name="Xavier J.R."/>
            <person name="Hirose N."/>
            <person name="Honda K."/>
        </authorList>
    </citation>
    <scope>NUCLEOTIDE SEQUENCE</scope>
    <source>
        <strain evidence="2">CE91-St12</strain>
    </source>
</reference>
<dbReference type="Proteomes" id="UP001055048">
    <property type="component" value="Unassembled WGS sequence"/>
</dbReference>
<proteinExistence type="predicted"/>
<comment type="caution">
    <text evidence="2">The sequence shown here is derived from an EMBL/GenBank/DDBJ whole genome shotgun (WGS) entry which is preliminary data.</text>
</comment>
<dbReference type="RefSeq" id="WP_244074576.1">
    <property type="nucleotide sequence ID" value="NZ_BQNL01000001.1"/>
</dbReference>
<organism evidence="2 3">
    <name type="scientific">Bacteroides uniformis</name>
    <dbReference type="NCBI Taxonomy" id="820"/>
    <lineage>
        <taxon>Bacteria</taxon>
        <taxon>Pseudomonadati</taxon>
        <taxon>Bacteroidota</taxon>
        <taxon>Bacteroidia</taxon>
        <taxon>Bacteroidales</taxon>
        <taxon>Bacteroidaceae</taxon>
        <taxon>Bacteroides</taxon>
    </lineage>
</organism>
<accession>A0AA37JTS1</accession>
<dbReference type="AlphaFoldDB" id="A0AA37JTS1"/>
<evidence type="ECO:0000256" key="1">
    <source>
        <dbReference type="SAM" id="MobiDB-lite"/>
    </source>
</evidence>
<gene>
    <name evidence="2" type="ORF">CE91St12_20710</name>
</gene>